<evidence type="ECO:0000313" key="6">
    <source>
        <dbReference type="Proteomes" id="UP000189704"/>
    </source>
</evidence>
<evidence type="ECO:0000259" key="5">
    <source>
        <dbReference type="PROSITE" id="PS51408"/>
    </source>
</evidence>
<dbReference type="GeneID" id="103261006"/>
<evidence type="ECO:0000256" key="4">
    <source>
        <dbReference type="SAM" id="SignalP"/>
    </source>
</evidence>
<dbReference type="GO" id="GO:0005769">
    <property type="term" value="C:early endosome"/>
    <property type="evidence" value="ECO:0007669"/>
    <property type="project" value="TreeGrafter"/>
</dbReference>
<dbReference type="Gene3D" id="3.40.190.10">
    <property type="entry name" value="Periplasmic binding protein-like II"/>
    <property type="match status" value="3"/>
</dbReference>
<dbReference type="GO" id="GO:0005886">
    <property type="term" value="C:plasma membrane"/>
    <property type="evidence" value="ECO:0007669"/>
    <property type="project" value="TreeGrafter"/>
</dbReference>
<feature type="chain" id="PRO_5018014977" evidence="4">
    <location>
        <begin position="19"/>
        <end position="448"/>
    </location>
</feature>
<dbReference type="PROSITE" id="PS51408">
    <property type="entry name" value="TRANSFERRIN_LIKE_4"/>
    <property type="match status" value="2"/>
</dbReference>
<evidence type="ECO:0000256" key="1">
    <source>
        <dbReference type="ARBA" id="ARBA00004613"/>
    </source>
</evidence>
<keyword evidence="2" id="KW-0964">Secreted</keyword>
<evidence type="ECO:0000256" key="3">
    <source>
        <dbReference type="ARBA" id="ARBA00022737"/>
    </source>
</evidence>
<dbReference type="FunFam" id="3.40.190.10:FF:000095">
    <property type="entry name" value="Lactotransferrin"/>
    <property type="match status" value="1"/>
</dbReference>
<dbReference type="PANTHER" id="PTHR11485:SF20">
    <property type="entry name" value="INHIBITOR OF CARBONIC ANHYDRASE"/>
    <property type="match status" value="1"/>
</dbReference>
<dbReference type="KEGG" id="csyr:103261006"/>
<gene>
    <name evidence="7" type="primary">LOC103261006</name>
</gene>
<feature type="domain" description="Transferrin-like" evidence="5">
    <location>
        <begin position="354"/>
        <end position="448"/>
    </location>
</feature>
<accession>A0A3Q0E2S4</accession>
<dbReference type="AlphaFoldDB" id="A0A3Q0E2S4"/>
<dbReference type="GO" id="GO:0006826">
    <property type="term" value="P:iron ion transport"/>
    <property type="evidence" value="ECO:0007669"/>
    <property type="project" value="TreeGrafter"/>
</dbReference>
<dbReference type="GO" id="GO:0005615">
    <property type="term" value="C:extracellular space"/>
    <property type="evidence" value="ECO:0007669"/>
    <property type="project" value="TreeGrafter"/>
</dbReference>
<keyword evidence="6" id="KW-1185">Reference proteome</keyword>
<sequence length="448" mass="48826">MRLVACALLPCAAALGLCLVDPEKTVKWCAVSDHEAMKCSSFRDSMKKVLPEGPLVSCVKRASYLECIKAITANEADAVTVGGDLVFEAGLDPYNLKPTVAEFYGSKDDPQTRHYIVAMVKKGTSFQLSQLQGKKACHLGLGRSARWNIPVGMLRPSGSLEAVAEFFSSSCVPCADGQKFPSLCQLCAGEGTDKCACSSREPYFGDAGAFRCLADGVGDVCFTKHTAVFEHLTQKASRDQYELLCPDNTRKPVDAYKDCHLARVPSHAVMARSMGGKEDLIWELLSRAQEHFGKDKSTEFQLFGSPHGEDLLFTDAAQGFLRVPPKMDTKLYLGYEYFSALQHLKRVVEDSQRVQWCTVGRHEKAKCDEWSVLSGGALECTTEKTPEDCIAAITKGDADAMSLDAGFLYVAGKCGLVPVLAEQYNPQLDLCVNTPLEGESEPVTLGLR</sequence>
<dbReference type="GO" id="GO:0055037">
    <property type="term" value="C:recycling endosome"/>
    <property type="evidence" value="ECO:0007669"/>
    <property type="project" value="TreeGrafter"/>
</dbReference>
<dbReference type="InterPro" id="IPR001156">
    <property type="entry name" value="Transferrin-like_dom"/>
</dbReference>
<feature type="signal peptide" evidence="4">
    <location>
        <begin position="1"/>
        <end position="18"/>
    </location>
</feature>
<dbReference type="SUPFAM" id="SSF53850">
    <property type="entry name" value="Periplasmic binding protein-like II"/>
    <property type="match status" value="2"/>
</dbReference>
<dbReference type="SMART" id="SM00094">
    <property type="entry name" value="TR_FER"/>
    <property type="match status" value="1"/>
</dbReference>
<feature type="domain" description="Transferrin-like" evidence="5">
    <location>
        <begin position="26"/>
        <end position="346"/>
    </location>
</feature>
<dbReference type="CDD" id="cd13618">
    <property type="entry name" value="PBP2_transferrin_N"/>
    <property type="match status" value="1"/>
</dbReference>
<dbReference type="GO" id="GO:0019731">
    <property type="term" value="P:antibacterial humoral response"/>
    <property type="evidence" value="ECO:0007669"/>
    <property type="project" value="TreeGrafter"/>
</dbReference>
<protein>
    <submittedName>
        <fullName evidence="7">Inhibitor of carbonic anhydrase-like</fullName>
    </submittedName>
</protein>
<dbReference type="Pfam" id="PF00405">
    <property type="entry name" value="Transferrin"/>
    <property type="match status" value="2"/>
</dbReference>
<dbReference type="OrthoDB" id="9981115at2759"/>
<comment type="subcellular location">
    <subcellularLocation>
        <location evidence="1">Secreted</location>
    </subcellularLocation>
</comment>
<dbReference type="PROSITE" id="PS00207">
    <property type="entry name" value="TRANSFERRIN_LIKE_3"/>
    <property type="match status" value="1"/>
</dbReference>
<dbReference type="PRINTS" id="PR00422">
    <property type="entry name" value="TRANSFERRIN"/>
</dbReference>
<organism evidence="6 7">
    <name type="scientific">Carlito syrichta</name>
    <name type="common">Philippine tarsier</name>
    <name type="synonym">Tarsius syrichta</name>
    <dbReference type="NCBI Taxonomy" id="1868482"/>
    <lineage>
        <taxon>Eukaryota</taxon>
        <taxon>Metazoa</taxon>
        <taxon>Chordata</taxon>
        <taxon>Craniata</taxon>
        <taxon>Vertebrata</taxon>
        <taxon>Euteleostomi</taxon>
        <taxon>Mammalia</taxon>
        <taxon>Eutheria</taxon>
        <taxon>Euarchontoglires</taxon>
        <taxon>Primates</taxon>
        <taxon>Haplorrhini</taxon>
        <taxon>Tarsiiformes</taxon>
        <taxon>Tarsiidae</taxon>
        <taxon>Carlito</taxon>
    </lineage>
</organism>
<proteinExistence type="predicted"/>
<evidence type="ECO:0000256" key="2">
    <source>
        <dbReference type="ARBA" id="ARBA00022525"/>
    </source>
</evidence>
<reference evidence="7" key="1">
    <citation type="submission" date="2025-08" db="UniProtKB">
        <authorList>
            <consortium name="RefSeq"/>
        </authorList>
    </citation>
    <scope>IDENTIFICATION</scope>
</reference>
<keyword evidence="4" id="KW-0732">Signal</keyword>
<evidence type="ECO:0000313" key="7">
    <source>
        <dbReference type="RefSeq" id="XP_021568318.1"/>
    </source>
</evidence>
<dbReference type="PANTHER" id="PTHR11485">
    <property type="entry name" value="TRANSFERRIN"/>
    <property type="match status" value="1"/>
</dbReference>
<feature type="non-terminal residue" evidence="7">
    <location>
        <position position="448"/>
    </location>
</feature>
<keyword evidence="3" id="KW-0677">Repeat</keyword>
<dbReference type="RefSeq" id="XP_021568318.1">
    <property type="nucleotide sequence ID" value="XM_021712643.1"/>
</dbReference>
<dbReference type="Proteomes" id="UP000189704">
    <property type="component" value="Unplaced"/>
</dbReference>
<dbReference type="InterPro" id="IPR018195">
    <property type="entry name" value="Transferrin_Fe_BS"/>
</dbReference>
<name>A0A3Q0E2S4_CARSF</name>